<dbReference type="Proteomes" id="UP000274922">
    <property type="component" value="Unassembled WGS sequence"/>
</dbReference>
<comment type="similarity">
    <text evidence="1">Belongs to the ANT/ATPSC lysine N-methyltransferase family.</text>
</comment>
<dbReference type="InterPro" id="IPR026170">
    <property type="entry name" value="FAM173A/B"/>
</dbReference>
<accession>A0A4P9X890</accession>
<keyword evidence="2" id="KW-0489">Methyltransferase</keyword>
<dbReference type="GO" id="GO:0005739">
    <property type="term" value="C:mitochondrion"/>
    <property type="evidence" value="ECO:0007669"/>
    <property type="project" value="TreeGrafter"/>
</dbReference>
<dbReference type="GO" id="GO:1905706">
    <property type="term" value="P:regulation of mitochondrial ATP synthesis coupled proton transport"/>
    <property type="evidence" value="ECO:0007669"/>
    <property type="project" value="TreeGrafter"/>
</dbReference>
<feature type="non-terminal residue" evidence="5">
    <location>
        <position position="180"/>
    </location>
</feature>
<dbReference type="AlphaFoldDB" id="A0A4P9X890"/>
<keyword evidence="3" id="KW-0808">Transferase</keyword>
<dbReference type="GO" id="GO:0016279">
    <property type="term" value="F:protein-lysine N-methyltransferase activity"/>
    <property type="evidence" value="ECO:0007669"/>
    <property type="project" value="InterPro"/>
</dbReference>
<evidence type="ECO:0000256" key="4">
    <source>
        <dbReference type="ARBA" id="ARBA00022691"/>
    </source>
</evidence>
<dbReference type="GO" id="GO:0032259">
    <property type="term" value="P:methylation"/>
    <property type="evidence" value="ECO:0007669"/>
    <property type="project" value="UniProtKB-KW"/>
</dbReference>
<dbReference type="PANTHER" id="PTHR13610:SF11">
    <property type="entry name" value="METHYLTRANSFERASE DOMAIN-CONTAINING PROTEIN"/>
    <property type="match status" value="1"/>
</dbReference>
<proteinExistence type="inferred from homology"/>
<dbReference type="InterPro" id="IPR029063">
    <property type="entry name" value="SAM-dependent_MTases_sf"/>
</dbReference>
<sequence length="180" mass="19536">LPFAQSDVMPDQILASTTAIPITLVNQRPLDDTPFIAPYVPVSPDVADRAIAFARLRATDTLVDLGCGDARILRQALLGPTPPQQAVGVELDPYLAEHNRVEPALRTALATGRCVFYEQDMFTVDLVALKATVLILYLLPAGLAKLRPQLARWLATPSASPTEPAKRVISIIYAVPDWTP</sequence>
<gene>
    <name evidence="5" type="ORF">CXG81DRAFT_779</name>
</gene>
<dbReference type="EMBL" id="ML014181">
    <property type="protein sequence ID" value="RKP01191.1"/>
    <property type="molecule type" value="Genomic_DNA"/>
</dbReference>
<evidence type="ECO:0000256" key="2">
    <source>
        <dbReference type="ARBA" id="ARBA00022603"/>
    </source>
</evidence>
<evidence type="ECO:0000256" key="3">
    <source>
        <dbReference type="ARBA" id="ARBA00022679"/>
    </source>
</evidence>
<name>A0A4P9X890_9FUNG</name>
<dbReference type="SUPFAM" id="SSF53335">
    <property type="entry name" value="S-adenosyl-L-methionine-dependent methyltransferases"/>
    <property type="match status" value="1"/>
</dbReference>
<keyword evidence="4" id="KW-0949">S-adenosyl-L-methionine</keyword>
<evidence type="ECO:0000313" key="6">
    <source>
        <dbReference type="Proteomes" id="UP000274922"/>
    </source>
</evidence>
<organism evidence="5 6">
    <name type="scientific">Caulochytrium protostelioides</name>
    <dbReference type="NCBI Taxonomy" id="1555241"/>
    <lineage>
        <taxon>Eukaryota</taxon>
        <taxon>Fungi</taxon>
        <taxon>Fungi incertae sedis</taxon>
        <taxon>Chytridiomycota</taxon>
        <taxon>Chytridiomycota incertae sedis</taxon>
        <taxon>Chytridiomycetes</taxon>
        <taxon>Caulochytriales</taxon>
        <taxon>Caulochytriaceae</taxon>
        <taxon>Caulochytrium</taxon>
    </lineage>
</organism>
<feature type="non-terminal residue" evidence="5">
    <location>
        <position position="1"/>
    </location>
</feature>
<evidence type="ECO:0000256" key="1">
    <source>
        <dbReference type="ARBA" id="ARBA00010633"/>
    </source>
</evidence>
<dbReference type="OrthoDB" id="66144at2759"/>
<keyword evidence="6" id="KW-1185">Reference proteome</keyword>
<protein>
    <recommendedName>
        <fullName evidence="7">Methyltransferase domain-containing protein</fullName>
    </recommendedName>
</protein>
<evidence type="ECO:0000313" key="5">
    <source>
        <dbReference type="EMBL" id="RKP01191.1"/>
    </source>
</evidence>
<dbReference type="Gene3D" id="3.40.50.150">
    <property type="entry name" value="Vaccinia Virus protein VP39"/>
    <property type="match status" value="1"/>
</dbReference>
<evidence type="ECO:0008006" key="7">
    <source>
        <dbReference type="Google" id="ProtNLM"/>
    </source>
</evidence>
<dbReference type="STRING" id="1555241.A0A4P9X890"/>
<dbReference type="PANTHER" id="PTHR13610">
    <property type="entry name" value="METHYLTRANSFERASE DOMAIN-CONTAINING PROTEIN"/>
    <property type="match status" value="1"/>
</dbReference>
<reference evidence="6" key="1">
    <citation type="journal article" date="2018" name="Nat. Microbiol.">
        <title>Leveraging single-cell genomics to expand the fungal tree of life.</title>
        <authorList>
            <person name="Ahrendt S.R."/>
            <person name="Quandt C.A."/>
            <person name="Ciobanu D."/>
            <person name="Clum A."/>
            <person name="Salamov A."/>
            <person name="Andreopoulos B."/>
            <person name="Cheng J.F."/>
            <person name="Woyke T."/>
            <person name="Pelin A."/>
            <person name="Henrissat B."/>
            <person name="Reynolds N.K."/>
            <person name="Benny G.L."/>
            <person name="Smith M.E."/>
            <person name="James T.Y."/>
            <person name="Grigoriev I.V."/>
        </authorList>
    </citation>
    <scope>NUCLEOTIDE SEQUENCE [LARGE SCALE GENOMIC DNA]</scope>
    <source>
        <strain evidence="6">ATCC 52028</strain>
    </source>
</reference>